<dbReference type="InterPro" id="IPR011856">
    <property type="entry name" value="tRNA_endonuc-like_dom_sf"/>
</dbReference>
<accession>A0A6B2LML5</accession>
<name>A0A6B2LML5_9EUKA</name>
<dbReference type="GO" id="GO:0004519">
    <property type="term" value="F:endonuclease activity"/>
    <property type="evidence" value="ECO:0007669"/>
    <property type="project" value="InterPro"/>
</dbReference>
<dbReference type="EMBL" id="GIBP01009111">
    <property type="protein sequence ID" value="NDV38080.1"/>
    <property type="molecule type" value="Transcribed_RNA"/>
</dbReference>
<dbReference type="AlphaFoldDB" id="A0A6B2LML5"/>
<dbReference type="GO" id="GO:0009307">
    <property type="term" value="P:DNA restriction-modification system"/>
    <property type="evidence" value="ECO:0007669"/>
    <property type="project" value="InterPro"/>
</dbReference>
<keyword evidence="1" id="KW-0472">Membrane</keyword>
<reference evidence="3" key="1">
    <citation type="journal article" date="2020" name="J. Eukaryot. Microbiol.">
        <title>De novo Sequencing, Assembly and Annotation of the Transcriptome for the Free-Living Testate Amoeba Arcella intermedia.</title>
        <authorList>
            <person name="Ribeiro G.M."/>
            <person name="Porfirio-Sousa A.L."/>
            <person name="Maurer-Alcala X.X."/>
            <person name="Katz L.A."/>
            <person name="Lahr D.J.G."/>
        </authorList>
    </citation>
    <scope>NUCLEOTIDE SEQUENCE</scope>
</reference>
<dbReference type="Gene3D" id="3.40.1350.10">
    <property type="match status" value="1"/>
</dbReference>
<dbReference type="Pfam" id="PF04471">
    <property type="entry name" value="Mrr_cat"/>
    <property type="match status" value="1"/>
</dbReference>
<dbReference type="GO" id="GO:0003677">
    <property type="term" value="F:DNA binding"/>
    <property type="evidence" value="ECO:0007669"/>
    <property type="project" value="InterPro"/>
</dbReference>
<evidence type="ECO:0000313" key="3">
    <source>
        <dbReference type="EMBL" id="NDV38080.1"/>
    </source>
</evidence>
<dbReference type="InterPro" id="IPR011335">
    <property type="entry name" value="Restrct_endonuc-II-like"/>
</dbReference>
<protein>
    <recommendedName>
        <fullName evidence="2">Restriction endonuclease type IV Mrr domain-containing protein</fullName>
    </recommendedName>
</protein>
<keyword evidence="1" id="KW-0812">Transmembrane</keyword>
<evidence type="ECO:0000256" key="1">
    <source>
        <dbReference type="SAM" id="Phobius"/>
    </source>
</evidence>
<evidence type="ECO:0000259" key="2">
    <source>
        <dbReference type="Pfam" id="PF04471"/>
    </source>
</evidence>
<feature type="domain" description="Restriction endonuclease type IV Mrr" evidence="2">
    <location>
        <begin position="2"/>
        <end position="104"/>
    </location>
</feature>
<feature type="transmembrane region" description="Helical" evidence="1">
    <location>
        <begin position="113"/>
        <end position="135"/>
    </location>
</feature>
<organism evidence="3">
    <name type="scientific">Arcella intermedia</name>
    <dbReference type="NCBI Taxonomy" id="1963864"/>
    <lineage>
        <taxon>Eukaryota</taxon>
        <taxon>Amoebozoa</taxon>
        <taxon>Tubulinea</taxon>
        <taxon>Elardia</taxon>
        <taxon>Arcellinida</taxon>
        <taxon>Sphaerothecina</taxon>
        <taxon>Arcellidae</taxon>
        <taxon>Arcella</taxon>
    </lineage>
</organism>
<sequence length="168" mass="19859">MEKRVAKILRNLGKRNIRQNVMMKDTNGCLSEIDVSHGIFFRQYIECKNYSGHAVPLEDVAKFKEVLNLNYIPISRGLFVTTSTYTPRATLIGIKCIDGEELKKWEKWSRKVYWIRMLLKLCFLLAMMVALYIYLYEPQMLQYLIKQANQARSTIESTEYYKQLIKKL</sequence>
<dbReference type="InterPro" id="IPR007560">
    <property type="entry name" value="Restrct_endonuc_IV_Mrr"/>
</dbReference>
<proteinExistence type="predicted"/>
<dbReference type="GO" id="GO:0006281">
    <property type="term" value="P:DNA repair"/>
    <property type="evidence" value="ECO:0007669"/>
    <property type="project" value="UniProtKB-ARBA"/>
</dbReference>
<keyword evidence="1" id="KW-1133">Transmembrane helix</keyword>
<dbReference type="SUPFAM" id="SSF52980">
    <property type="entry name" value="Restriction endonuclease-like"/>
    <property type="match status" value="1"/>
</dbReference>